<comment type="similarity">
    <text evidence="2">Belongs to the GMC oxidoreductase family.</text>
</comment>
<evidence type="ECO:0000256" key="6">
    <source>
        <dbReference type="PIRSR" id="PIRSR000137-2"/>
    </source>
</evidence>
<feature type="domain" description="Glucose-methanol-choline oxidoreductase N-terminal" evidence="8">
    <location>
        <begin position="285"/>
        <end position="299"/>
    </location>
</feature>
<feature type="binding site" evidence="6">
    <location>
        <position position="110"/>
    </location>
    <ligand>
        <name>FAD</name>
        <dbReference type="ChEBI" id="CHEBI:57692"/>
    </ligand>
</feature>
<name>A0A7X1KSI7_9PSED</name>
<keyword evidence="3" id="KW-0285">Flavoprotein</keyword>
<keyword evidence="4 6" id="KW-0274">FAD</keyword>
<evidence type="ECO:0000259" key="8">
    <source>
        <dbReference type="PROSITE" id="PS00624"/>
    </source>
</evidence>
<dbReference type="Proteomes" id="UP000546173">
    <property type="component" value="Unassembled WGS sequence"/>
</dbReference>
<feature type="binding site" evidence="6">
    <location>
        <begin position="118"/>
        <end position="121"/>
    </location>
    <ligand>
        <name>FAD</name>
        <dbReference type="ChEBI" id="CHEBI:57692"/>
    </ligand>
</feature>
<dbReference type="PANTHER" id="PTHR11552">
    <property type="entry name" value="GLUCOSE-METHANOL-CHOLINE GMC OXIDOREDUCTASE"/>
    <property type="match status" value="1"/>
</dbReference>
<keyword evidence="5" id="KW-0560">Oxidoreductase</keyword>
<proteinExistence type="inferred from homology"/>
<dbReference type="Gene3D" id="3.30.560.10">
    <property type="entry name" value="Glucose Oxidase, domain 3"/>
    <property type="match status" value="1"/>
</dbReference>
<feature type="region of interest" description="Disordered" evidence="7">
    <location>
        <begin position="542"/>
        <end position="564"/>
    </location>
</feature>
<dbReference type="Pfam" id="PF00732">
    <property type="entry name" value="GMC_oxred_N"/>
    <property type="match status" value="1"/>
</dbReference>
<evidence type="ECO:0000256" key="5">
    <source>
        <dbReference type="ARBA" id="ARBA00023002"/>
    </source>
</evidence>
<dbReference type="InterPro" id="IPR012132">
    <property type="entry name" value="GMC_OxRdtase"/>
</dbReference>
<evidence type="ECO:0000256" key="4">
    <source>
        <dbReference type="ARBA" id="ARBA00022827"/>
    </source>
</evidence>
<evidence type="ECO:0000256" key="1">
    <source>
        <dbReference type="ARBA" id="ARBA00001974"/>
    </source>
</evidence>
<comment type="cofactor">
    <cofactor evidence="1 6">
        <name>FAD</name>
        <dbReference type="ChEBI" id="CHEBI:57692"/>
    </cofactor>
</comment>
<dbReference type="Pfam" id="PF05199">
    <property type="entry name" value="GMC_oxred_C"/>
    <property type="match status" value="1"/>
</dbReference>
<accession>A0A7X1KSI7</accession>
<sequence>MNSYTSAMHTADFSRRVEHNQRQLKARLAETYDYIVCGSGTSGSVVARRLAENLDVRVLLIEAGGTDEVPSVTDASQWFVNLGGERDWQFQAQPNPHLHDRAIPLSMGKVLGGGASINVMVWSRGHSSDWDYFAREADDPAWNYASALATFRRIEDWQGAPDPLRRGTGGPVFVQPAPDPNPVAPAMLRAAASLGLPVYDDQNGAMMEGPGGAALANLCLDDGRRRSIFRSYVYPLMAQPNLTVLTHTHVLRVLLDGKRAVGVEVLHEGKVIRLGARHEVVLSLGAINTPKVLMLSGIGDTRQLNAQGIDVVQDLPGVGQNYQDHIMVSGCIWEYQHPQPPRNNAGESTFFWKSDPSLDVPDIQTFLAQIPIATPEAQAMFQPPAAAWSLLPGLVRPKSRGAITLASANPMDAPLIDSAALSDPEDLQALVRAVEFCRELGNSSAMAPFVRREVMPGAMSRKALESFVRNTASTVWHQSCTAKMGRDAMSVVDSQLRVYGISGLRVADASIMPRVTTGNTMAPCVIIGERLGSLLTQTAEAERETASARPMGRAFAVQRERAVD</sequence>
<keyword evidence="10" id="KW-1185">Reference proteome</keyword>
<dbReference type="InterPro" id="IPR000172">
    <property type="entry name" value="GMC_OxRdtase_N"/>
</dbReference>
<dbReference type="AlphaFoldDB" id="A0A7X1KSI7"/>
<evidence type="ECO:0000256" key="7">
    <source>
        <dbReference type="SAM" id="MobiDB-lite"/>
    </source>
</evidence>
<organism evidence="9 10">
    <name type="scientific">Pseudomonas baltica</name>
    <dbReference type="NCBI Taxonomy" id="2762576"/>
    <lineage>
        <taxon>Bacteria</taxon>
        <taxon>Pseudomonadati</taxon>
        <taxon>Pseudomonadota</taxon>
        <taxon>Gammaproteobacteria</taxon>
        <taxon>Pseudomonadales</taxon>
        <taxon>Pseudomonadaceae</taxon>
        <taxon>Pseudomonas</taxon>
    </lineage>
</organism>
<comment type="caution">
    <text evidence="9">The sequence shown here is derived from an EMBL/GenBank/DDBJ whole genome shotgun (WGS) entry which is preliminary data.</text>
</comment>
<dbReference type="SUPFAM" id="SSF51905">
    <property type="entry name" value="FAD/NAD(P)-binding domain"/>
    <property type="match status" value="1"/>
</dbReference>
<dbReference type="PROSITE" id="PS00624">
    <property type="entry name" value="GMC_OXRED_2"/>
    <property type="match status" value="1"/>
</dbReference>
<gene>
    <name evidence="9" type="ORF">H7993_04690</name>
</gene>
<dbReference type="InterPro" id="IPR036188">
    <property type="entry name" value="FAD/NAD-bd_sf"/>
</dbReference>
<dbReference type="GO" id="GO:0050660">
    <property type="term" value="F:flavin adenine dinucleotide binding"/>
    <property type="evidence" value="ECO:0007669"/>
    <property type="project" value="InterPro"/>
</dbReference>
<dbReference type="PIRSF" id="PIRSF000137">
    <property type="entry name" value="Alcohol_oxidase"/>
    <property type="match status" value="1"/>
</dbReference>
<protein>
    <submittedName>
        <fullName evidence="9">GMC family oxidoreductase N-terminal domain-containing protein</fullName>
    </submittedName>
</protein>
<evidence type="ECO:0000256" key="2">
    <source>
        <dbReference type="ARBA" id="ARBA00010790"/>
    </source>
</evidence>
<feature type="binding site" evidence="6">
    <location>
        <begin position="41"/>
        <end position="42"/>
    </location>
    <ligand>
        <name>FAD</name>
        <dbReference type="ChEBI" id="CHEBI:57692"/>
    </ligand>
</feature>
<feature type="binding site" evidence="6">
    <location>
        <begin position="476"/>
        <end position="477"/>
    </location>
    <ligand>
        <name>FAD</name>
        <dbReference type="ChEBI" id="CHEBI:57692"/>
    </ligand>
</feature>
<dbReference type="SUPFAM" id="SSF54373">
    <property type="entry name" value="FAD-linked reductases, C-terminal domain"/>
    <property type="match status" value="1"/>
</dbReference>
<evidence type="ECO:0000313" key="9">
    <source>
        <dbReference type="EMBL" id="MBC2677684.1"/>
    </source>
</evidence>
<reference evidence="9 10" key="1">
    <citation type="submission" date="2020-08" db="EMBL/GenBank/DDBJ databases">
        <title>Pseudomonas sp. nov.</title>
        <authorList>
            <person name="Gieschler S."/>
            <person name="Fiedler G."/>
            <person name="Brinks E."/>
            <person name="Boehnlein C."/>
            <person name="Franz C.M.A.P."/>
            <person name="Kabisch J."/>
        </authorList>
    </citation>
    <scope>NUCLEOTIDE SEQUENCE [LARGE SCALE GENOMIC DNA]</scope>
    <source>
        <strain evidence="9 10">MBT-2</strain>
    </source>
</reference>
<dbReference type="Gene3D" id="3.50.50.60">
    <property type="entry name" value="FAD/NAD(P)-binding domain"/>
    <property type="match status" value="1"/>
</dbReference>
<dbReference type="GO" id="GO:0016614">
    <property type="term" value="F:oxidoreductase activity, acting on CH-OH group of donors"/>
    <property type="evidence" value="ECO:0007669"/>
    <property type="project" value="InterPro"/>
</dbReference>
<feature type="binding site" evidence="6">
    <location>
        <position position="250"/>
    </location>
    <ligand>
        <name>FAD</name>
        <dbReference type="ChEBI" id="CHEBI:57692"/>
    </ligand>
</feature>
<dbReference type="PANTHER" id="PTHR11552:SF147">
    <property type="entry name" value="CHOLINE DEHYDROGENASE, MITOCHONDRIAL"/>
    <property type="match status" value="1"/>
</dbReference>
<dbReference type="RefSeq" id="WP_185793617.1">
    <property type="nucleotide sequence ID" value="NZ_JACMYH010000001.1"/>
</dbReference>
<dbReference type="EMBL" id="JACMYH010000001">
    <property type="protein sequence ID" value="MBC2677684.1"/>
    <property type="molecule type" value="Genomic_DNA"/>
</dbReference>
<evidence type="ECO:0000313" key="10">
    <source>
        <dbReference type="Proteomes" id="UP000546173"/>
    </source>
</evidence>
<evidence type="ECO:0000256" key="3">
    <source>
        <dbReference type="ARBA" id="ARBA00022630"/>
    </source>
</evidence>
<dbReference type="InterPro" id="IPR007867">
    <property type="entry name" value="GMC_OxRtase_C"/>
</dbReference>